<feature type="chain" id="PRO_5015156378" evidence="1">
    <location>
        <begin position="29"/>
        <end position="533"/>
    </location>
</feature>
<proteinExistence type="predicted"/>
<gene>
    <name evidence="2" type="ORF">C7H79_10520</name>
</gene>
<evidence type="ECO:0000313" key="2">
    <source>
        <dbReference type="EMBL" id="PSJ16988.1"/>
    </source>
</evidence>
<name>A0A2P7NU78_9PROT</name>
<keyword evidence="1" id="KW-0732">Signal</keyword>
<protein>
    <submittedName>
        <fullName evidence="2">Uncharacterized protein</fullName>
    </submittedName>
</protein>
<accession>A0A2P7NU78</accession>
<feature type="signal peptide" evidence="1">
    <location>
        <begin position="1"/>
        <end position="28"/>
    </location>
</feature>
<evidence type="ECO:0000313" key="3">
    <source>
        <dbReference type="Proteomes" id="UP000241912"/>
    </source>
</evidence>
<sequence>MFKLKYFKENLKAVSAALLCTAALNVHATATFDPTSGIVDLPVVEVLSGGSSAFYNAQLQLVGDGLQLIAANPISATTGQRNVFDSDTGSVHVASVTVGAETFYAKLKLVQGSNPLSFTIDQLVNNAFQNCPSFASPGPTAGSCVLSGEISTDAILTKNINWILAGGVYVGGDNTQNTTLTINPGTKIFGQSGSDYLFIRRGSKIMAEGTPDNPIVMSGPQQQSPGEWGGLLIAGNAPINGCNEGVPLCEAPFEAITSEFYGGNNPTENSGVVKYIQILFAGFAVRPDEELNGLTLMGVGSGTLIDYVHIHAGLDDGVEMFGGNVQMKHLVLTDNRDDGFDWTSGFQGRAQFVLVKQSAGIGDRGIEADNNEQNHDSLPRSQPVLSNFTIIGRNDTGATQGILLRRGTGAKIWNSVVTGSPACIQIDSASTFVNAGSPGSLSGGLTMQNSFVNCSSNFTDGEGATFTTSDWFLSQSENQASDPLLNGYLPSSGSPLTLGGTAVNDSFFTVVDYVGAFKDANDDWTREWTFNFN</sequence>
<dbReference type="RefSeq" id="WP_106707227.1">
    <property type="nucleotide sequence ID" value="NZ_PXXU01000030.1"/>
</dbReference>
<dbReference type="AlphaFoldDB" id="A0A2P7NU78"/>
<organism evidence="2 3">
    <name type="scientific">Nitrosomonas supralitoralis</name>
    <dbReference type="NCBI Taxonomy" id="2116706"/>
    <lineage>
        <taxon>Bacteria</taxon>
        <taxon>Pseudomonadati</taxon>
        <taxon>Pseudomonadota</taxon>
        <taxon>Betaproteobacteria</taxon>
        <taxon>Nitrosomonadales</taxon>
        <taxon>Nitrosomonadaceae</taxon>
        <taxon>Nitrosomonas</taxon>
    </lineage>
</organism>
<dbReference type="OrthoDB" id="237393at2"/>
<dbReference type="Proteomes" id="UP000241912">
    <property type="component" value="Unassembled WGS sequence"/>
</dbReference>
<keyword evidence="3" id="KW-1185">Reference proteome</keyword>
<dbReference type="PANTHER" id="PTHR41339:SF1">
    <property type="entry name" value="SECRETED PROTEIN"/>
    <property type="match status" value="1"/>
</dbReference>
<comment type="caution">
    <text evidence="2">The sequence shown here is derived from an EMBL/GenBank/DDBJ whole genome shotgun (WGS) entry which is preliminary data.</text>
</comment>
<dbReference type="PANTHER" id="PTHR41339">
    <property type="entry name" value="LIPL48"/>
    <property type="match status" value="1"/>
</dbReference>
<reference evidence="2 3" key="1">
    <citation type="submission" date="2018-03" db="EMBL/GenBank/DDBJ databases">
        <title>Draft genome of Nitrosomonas supralitoralis APG5.</title>
        <authorList>
            <person name="Urakawa H."/>
            <person name="Lopez J.V."/>
        </authorList>
    </citation>
    <scope>NUCLEOTIDE SEQUENCE [LARGE SCALE GENOMIC DNA]</scope>
    <source>
        <strain evidence="2 3">APG5</strain>
    </source>
</reference>
<dbReference type="EMBL" id="PXXU01000030">
    <property type="protein sequence ID" value="PSJ16988.1"/>
    <property type="molecule type" value="Genomic_DNA"/>
</dbReference>
<evidence type="ECO:0000256" key="1">
    <source>
        <dbReference type="SAM" id="SignalP"/>
    </source>
</evidence>